<evidence type="ECO:0000313" key="3">
    <source>
        <dbReference type="EnsemblMetazoa" id="ACUA024342-PA"/>
    </source>
</evidence>
<reference evidence="4" key="1">
    <citation type="submission" date="2013-09" db="EMBL/GenBank/DDBJ databases">
        <title>The Genome Sequence of Anopheles culicifacies species A.</title>
        <authorList>
            <consortium name="The Broad Institute Genomics Platform"/>
            <person name="Neafsey D.E."/>
            <person name="Besansky N."/>
            <person name="Howell P."/>
            <person name="Walton C."/>
            <person name="Young S.K."/>
            <person name="Zeng Q."/>
            <person name="Gargeya S."/>
            <person name="Fitzgerald M."/>
            <person name="Haas B."/>
            <person name="Abouelleil A."/>
            <person name="Allen A.W."/>
            <person name="Alvarado L."/>
            <person name="Arachchi H.M."/>
            <person name="Berlin A.M."/>
            <person name="Chapman S.B."/>
            <person name="Gainer-Dewar J."/>
            <person name="Goldberg J."/>
            <person name="Griggs A."/>
            <person name="Gujja S."/>
            <person name="Hansen M."/>
            <person name="Howarth C."/>
            <person name="Imamovic A."/>
            <person name="Ireland A."/>
            <person name="Larimer J."/>
            <person name="McCowan C."/>
            <person name="Murphy C."/>
            <person name="Pearson M."/>
            <person name="Poon T.W."/>
            <person name="Priest M."/>
            <person name="Roberts A."/>
            <person name="Saif S."/>
            <person name="Shea T."/>
            <person name="Sisk P."/>
            <person name="Sykes S."/>
            <person name="Wortman J."/>
            <person name="Nusbaum C."/>
            <person name="Birren B."/>
        </authorList>
    </citation>
    <scope>NUCLEOTIDE SEQUENCE [LARGE SCALE GENOMIC DNA]</scope>
    <source>
        <strain evidence="4">A-37</strain>
    </source>
</reference>
<evidence type="ECO:0000256" key="1">
    <source>
        <dbReference type="SAM" id="MobiDB-lite"/>
    </source>
</evidence>
<evidence type="ECO:0000259" key="2">
    <source>
        <dbReference type="PROSITE" id="PS00028"/>
    </source>
</evidence>
<dbReference type="InterPro" id="IPR013087">
    <property type="entry name" value="Znf_C2H2_type"/>
</dbReference>
<reference evidence="3" key="2">
    <citation type="submission" date="2020-05" db="UniProtKB">
        <authorList>
            <consortium name="EnsemblMetazoa"/>
        </authorList>
    </citation>
    <scope>IDENTIFICATION</scope>
    <source>
        <strain evidence="3">A-37</strain>
    </source>
</reference>
<sequence length="331" mass="38135">MEQNNKPYEGLKCENCCYWFSKMYLFKQHYRRCHSNLGQLIDLPPLPIFEEMVMQNNLQDEVWFAILHLSPMKPILMRIFEAEGHATMRIANMDDIREQERRISAKAVKDKATIPVLYDVYSEIGSDGVQSFYAIPKQKLEPLNHHGLFSPNFCIPNDLESNTPPQLPHRHHQYQQRTKEDDVHQEDTSQLSCRTGAKLIFNLITVEKVLIGRQKLSDPAQKHGRVRFTHEPGATVHTVFVRIPCTILRGMGQESDYAPMCTVGMYSSLENEYLQTPVVDFLQRVRYSDRMQCLHGNGWSEVTETVAQQLSSPATHRFGNGTVGDRQLILT</sequence>
<dbReference type="PROSITE" id="PS00028">
    <property type="entry name" value="ZINC_FINGER_C2H2_1"/>
    <property type="match status" value="1"/>
</dbReference>
<dbReference type="AlphaFoldDB" id="A0A182MR85"/>
<dbReference type="EMBL" id="AXCM01002947">
    <property type="status" value="NOT_ANNOTATED_CDS"/>
    <property type="molecule type" value="Genomic_DNA"/>
</dbReference>
<feature type="region of interest" description="Disordered" evidence="1">
    <location>
        <begin position="159"/>
        <end position="185"/>
    </location>
</feature>
<proteinExistence type="predicted"/>
<dbReference type="EnsemblMetazoa" id="ACUA024342-RA">
    <property type="protein sequence ID" value="ACUA024342-PA"/>
    <property type="gene ID" value="ACUA024342"/>
</dbReference>
<dbReference type="Proteomes" id="UP000075883">
    <property type="component" value="Unassembled WGS sequence"/>
</dbReference>
<accession>A0A182MR85</accession>
<feature type="domain" description="C2H2-type" evidence="2">
    <location>
        <begin position="13"/>
        <end position="34"/>
    </location>
</feature>
<dbReference type="VEuPathDB" id="VectorBase:ACUA024342"/>
<name>A0A182MR85_9DIPT</name>
<organism evidence="3 4">
    <name type="scientific">Anopheles culicifacies</name>
    <dbReference type="NCBI Taxonomy" id="139723"/>
    <lineage>
        <taxon>Eukaryota</taxon>
        <taxon>Metazoa</taxon>
        <taxon>Ecdysozoa</taxon>
        <taxon>Arthropoda</taxon>
        <taxon>Hexapoda</taxon>
        <taxon>Insecta</taxon>
        <taxon>Pterygota</taxon>
        <taxon>Neoptera</taxon>
        <taxon>Endopterygota</taxon>
        <taxon>Diptera</taxon>
        <taxon>Nematocera</taxon>
        <taxon>Culicoidea</taxon>
        <taxon>Culicidae</taxon>
        <taxon>Anophelinae</taxon>
        <taxon>Anopheles</taxon>
        <taxon>culicifacies species complex</taxon>
    </lineage>
</organism>
<evidence type="ECO:0000313" key="4">
    <source>
        <dbReference type="Proteomes" id="UP000075883"/>
    </source>
</evidence>
<dbReference type="EMBL" id="AXCM01002948">
    <property type="status" value="NOT_ANNOTATED_CDS"/>
    <property type="molecule type" value="Genomic_DNA"/>
</dbReference>
<keyword evidence="4" id="KW-1185">Reference proteome</keyword>
<protein>
    <recommendedName>
        <fullName evidence="2">C2H2-type domain-containing protein</fullName>
    </recommendedName>
</protein>